<dbReference type="InterPro" id="IPR052173">
    <property type="entry name" value="Beta-lactam_resp_regulator"/>
</dbReference>
<dbReference type="AlphaFoldDB" id="A0A0J7IKU4"/>
<dbReference type="Proteomes" id="UP000036261">
    <property type="component" value="Unassembled WGS sequence"/>
</dbReference>
<dbReference type="STRING" id="558151.ACM46_04280"/>
<evidence type="ECO:0000256" key="2">
    <source>
        <dbReference type="SAM" id="Phobius"/>
    </source>
</evidence>
<protein>
    <recommendedName>
        <fullName evidence="3">Peptidase M56 domain-containing protein</fullName>
    </recommendedName>
</protein>
<feature type="transmembrane region" description="Helical" evidence="2">
    <location>
        <begin position="233"/>
        <end position="251"/>
    </location>
</feature>
<keyword evidence="2" id="KW-0812">Transmembrane</keyword>
<name>A0A0J7IKU4_9FLAO</name>
<dbReference type="EMBL" id="LFND01000001">
    <property type="protein sequence ID" value="KMQ66732.1"/>
    <property type="molecule type" value="Genomic_DNA"/>
</dbReference>
<dbReference type="PANTHER" id="PTHR34978:SF3">
    <property type="entry name" value="SLR0241 PROTEIN"/>
    <property type="match status" value="1"/>
</dbReference>
<dbReference type="InterPro" id="IPR008756">
    <property type="entry name" value="Peptidase_M56"/>
</dbReference>
<feature type="transmembrane region" description="Helical" evidence="2">
    <location>
        <begin position="7"/>
        <end position="26"/>
    </location>
</feature>
<keyword evidence="5" id="KW-1185">Reference proteome</keyword>
<dbReference type="CDD" id="cd07341">
    <property type="entry name" value="M56_BlaR1_MecR1_like"/>
    <property type="match status" value="1"/>
</dbReference>
<evidence type="ECO:0000313" key="4">
    <source>
        <dbReference type="EMBL" id="KMQ66732.1"/>
    </source>
</evidence>
<feature type="domain" description="Peptidase M56" evidence="3">
    <location>
        <begin position="40"/>
        <end position="223"/>
    </location>
</feature>
<dbReference type="PANTHER" id="PTHR34978">
    <property type="entry name" value="POSSIBLE SENSOR-TRANSDUCER PROTEIN BLAR"/>
    <property type="match status" value="1"/>
</dbReference>
<feature type="region of interest" description="Disordered" evidence="1">
    <location>
        <begin position="441"/>
        <end position="465"/>
    </location>
</feature>
<dbReference type="OrthoDB" id="1522859at2"/>
<evidence type="ECO:0000313" key="5">
    <source>
        <dbReference type="Proteomes" id="UP000036261"/>
    </source>
</evidence>
<comment type="caution">
    <text evidence="4">The sequence shown here is derived from an EMBL/GenBank/DDBJ whole genome shotgun (WGS) entry which is preliminary data.</text>
</comment>
<sequence>MYRFNRFYLLFSLVFSYVIPFISIPVQLSKPENKPQIIFEEAAQQIILTQPEQETFDWTNMLWVLYGTITLVLLIRSILAIRSIKKIEGERLIYQNYNVIVTKENLSPFSFWNTIYLGTGYMNGNTIDPRIFLHEKSHLDQKHSTDLILMDILKVFTWFNPLLFLYKKAIVTNHEFLADEAVLKSRYNVKDYQNLILEEIINTQNLPFTHSFNFTNTKKRFIMMTTKKSKFIVFKKAVGITTLVAAAALFAQKTYTDNSAQFKDTQLSKSERPTGLSTSDPYQEFKDILSKYADLLNSGKYAEFSKKISDSDKKRLEELYPQLTDAQRNEQKVTFINVPDLKKQTPTEDELKLYLNKNNYAVWIDSKKIENNSLNNYKASDFARITVSGVSKNARTGKNPQPYQVSLMTHDYFKKIKDEQPHTAMGIKKESIKAIADTIPPKKTVSNEGKNTNTNTDKNFTDAEYPGGQLELRKKVVNTMDTSIFDFKKGTLKSTAYIHIDETGKITQVTATGDNEAFTNELLRTAKAISSEASWKPATKDGKAVATIYKLPATMTFQ</sequence>
<organism evidence="4 5">
    <name type="scientific">Chryseobacterium angstadtii</name>
    <dbReference type="NCBI Taxonomy" id="558151"/>
    <lineage>
        <taxon>Bacteria</taxon>
        <taxon>Pseudomonadati</taxon>
        <taxon>Bacteroidota</taxon>
        <taxon>Flavobacteriia</taxon>
        <taxon>Flavobacteriales</taxon>
        <taxon>Weeksellaceae</taxon>
        <taxon>Chryseobacterium group</taxon>
        <taxon>Chryseobacterium</taxon>
    </lineage>
</organism>
<accession>A0A0J7IKU4</accession>
<proteinExistence type="predicted"/>
<dbReference type="Pfam" id="PF05569">
    <property type="entry name" value="Peptidase_M56"/>
    <property type="match status" value="1"/>
</dbReference>
<dbReference type="PATRIC" id="fig|558151.6.peg.895"/>
<feature type="transmembrane region" description="Helical" evidence="2">
    <location>
        <begin position="61"/>
        <end position="81"/>
    </location>
</feature>
<evidence type="ECO:0000259" key="3">
    <source>
        <dbReference type="Pfam" id="PF05569"/>
    </source>
</evidence>
<reference evidence="4 5" key="1">
    <citation type="journal article" date="2013" name="Int. J. Syst. Evol. Microbiol.">
        <title>Chryseobacterium angstadtii sp. nov., isolated from a newt tank.</title>
        <authorList>
            <person name="Kirk K.E."/>
            <person name="Hoffman J.A."/>
            <person name="Smith K.A."/>
            <person name="Strahan B.L."/>
            <person name="Failor K.C."/>
            <person name="Krebs J.E."/>
            <person name="Gale A.N."/>
            <person name="Do T.D."/>
            <person name="Sontag T.C."/>
            <person name="Batties A.M."/>
            <person name="Mistiszyn K."/>
            <person name="Newman J.D."/>
        </authorList>
    </citation>
    <scope>NUCLEOTIDE SEQUENCE [LARGE SCALE GENOMIC DNA]</scope>
    <source>
        <strain evidence="4 5">KM</strain>
    </source>
</reference>
<evidence type="ECO:0000256" key="1">
    <source>
        <dbReference type="SAM" id="MobiDB-lite"/>
    </source>
</evidence>
<keyword evidence="2" id="KW-1133">Transmembrane helix</keyword>
<keyword evidence="2" id="KW-0472">Membrane</keyword>
<gene>
    <name evidence="4" type="ORF">ACM46_04280</name>
</gene>
<dbReference type="Gene3D" id="3.30.1150.10">
    <property type="match status" value="1"/>
</dbReference>